<comment type="caution">
    <text evidence="2">The sequence shown here is derived from an EMBL/GenBank/DDBJ whole genome shotgun (WGS) entry which is preliminary data.</text>
</comment>
<sequence length="100" mass="11325">MGYLLPIHSIQSQQYAERMNMEPSKFTKIDRVAKVSFTEELLSRDVLSEQNHLNVYDEKKRTAIASPPSSYEKGNGPNHDNLSPILAKITGKGLFVNKYV</sequence>
<name>A0ABW0TGT7_9BACL</name>
<evidence type="ECO:0000313" key="3">
    <source>
        <dbReference type="Proteomes" id="UP001596109"/>
    </source>
</evidence>
<accession>A0ABW0TGT7</accession>
<evidence type="ECO:0000256" key="1">
    <source>
        <dbReference type="SAM" id="MobiDB-lite"/>
    </source>
</evidence>
<keyword evidence="3" id="KW-1185">Reference proteome</keyword>
<gene>
    <name evidence="2" type="ORF">ACFPRA_07040</name>
</gene>
<dbReference type="RefSeq" id="WP_381432092.1">
    <property type="nucleotide sequence ID" value="NZ_JBHSNO010000005.1"/>
</dbReference>
<evidence type="ECO:0000313" key="2">
    <source>
        <dbReference type="EMBL" id="MFC5588634.1"/>
    </source>
</evidence>
<dbReference type="EMBL" id="JBHSNO010000005">
    <property type="protein sequence ID" value="MFC5588634.1"/>
    <property type="molecule type" value="Genomic_DNA"/>
</dbReference>
<reference evidence="3" key="1">
    <citation type="journal article" date="2019" name="Int. J. Syst. Evol. Microbiol.">
        <title>The Global Catalogue of Microorganisms (GCM) 10K type strain sequencing project: providing services to taxonomists for standard genome sequencing and annotation.</title>
        <authorList>
            <consortium name="The Broad Institute Genomics Platform"/>
            <consortium name="The Broad Institute Genome Sequencing Center for Infectious Disease"/>
            <person name="Wu L."/>
            <person name="Ma J."/>
        </authorList>
    </citation>
    <scope>NUCLEOTIDE SEQUENCE [LARGE SCALE GENOMIC DNA]</scope>
    <source>
        <strain evidence="3">CGMCC 4.1434</strain>
    </source>
</reference>
<feature type="region of interest" description="Disordered" evidence="1">
    <location>
        <begin position="58"/>
        <end position="82"/>
    </location>
</feature>
<proteinExistence type="predicted"/>
<organism evidence="2 3">
    <name type="scientific">Sporosarcina soli</name>
    <dbReference type="NCBI Taxonomy" id="334736"/>
    <lineage>
        <taxon>Bacteria</taxon>
        <taxon>Bacillati</taxon>
        <taxon>Bacillota</taxon>
        <taxon>Bacilli</taxon>
        <taxon>Bacillales</taxon>
        <taxon>Caryophanaceae</taxon>
        <taxon>Sporosarcina</taxon>
    </lineage>
</organism>
<dbReference type="Proteomes" id="UP001596109">
    <property type="component" value="Unassembled WGS sequence"/>
</dbReference>
<protein>
    <submittedName>
        <fullName evidence="2">Uncharacterized protein</fullName>
    </submittedName>
</protein>